<feature type="domain" description="FMN hydroxy acid dehydrogenase" evidence="8">
    <location>
        <begin position="3"/>
        <end position="385"/>
    </location>
</feature>
<keyword evidence="3 7" id="KW-0288">FMN</keyword>
<feature type="binding site" evidence="7">
    <location>
        <position position="256"/>
    </location>
    <ligand>
        <name>FMN</name>
        <dbReference type="ChEBI" id="CHEBI:58210"/>
    </ligand>
</feature>
<feature type="binding site" evidence="7">
    <location>
        <begin position="311"/>
        <end position="315"/>
    </location>
    <ligand>
        <name>FMN</name>
        <dbReference type="ChEBI" id="CHEBI:58210"/>
    </ligand>
</feature>
<feature type="binding site" evidence="7">
    <location>
        <begin position="82"/>
        <end position="84"/>
    </location>
    <ligand>
        <name>FMN</name>
        <dbReference type="ChEBI" id="CHEBI:58210"/>
    </ligand>
</feature>
<dbReference type="InterPro" id="IPR013785">
    <property type="entry name" value="Aldolase_TIM"/>
</dbReference>
<feature type="binding site" evidence="7">
    <location>
        <position position="283"/>
    </location>
    <ligand>
        <name>glyoxylate</name>
        <dbReference type="ChEBI" id="CHEBI:36655"/>
    </ligand>
</feature>
<evidence type="ECO:0000256" key="1">
    <source>
        <dbReference type="ARBA" id="ARBA00001917"/>
    </source>
</evidence>
<evidence type="ECO:0000313" key="10">
    <source>
        <dbReference type="Proteomes" id="UP000254209"/>
    </source>
</evidence>
<dbReference type="GO" id="GO:0004459">
    <property type="term" value="F:L-lactate dehydrogenase (NAD+) activity"/>
    <property type="evidence" value="ECO:0007669"/>
    <property type="project" value="TreeGrafter"/>
</dbReference>
<feature type="binding site" evidence="7">
    <location>
        <position position="29"/>
    </location>
    <ligand>
        <name>glyoxylate</name>
        <dbReference type="ChEBI" id="CHEBI:36655"/>
    </ligand>
</feature>
<evidence type="ECO:0000256" key="6">
    <source>
        <dbReference type="PIRSR" id="PIRSR000138-1"/>
    </source>
</evidence>
<dbReference type="PROSITE" id="PS51349">
    <property type="entry name" value="FMN_HYDROXY_ACID_DH_2"/>
    <property type="match status" value="1"/>
</dbReference>
<feature type="binding site" evidence="7">
    <location>
        <position position="111"/>
    </location>
    <ligand>
        <name>FMN</name>
        <dbReference type="ChEBI" id="CHEBI:58210"/>
    </ligand>
</feature>
<sequence length="421" mass="46980">MRHDLSKMTCIEDLRQVAKRKVPKMFFDYLESGSWTQTTLRDNTSDFTPIKLRQKVMVNTENRSLKHTLLGEEYTMPLAVAPIGLAGMLCADGEILAARAAEKFGVPYTLSTLSIASIEDVAHNTSKPFWFQLNPMRDREFMASLIQRAKNANCSALVLSADLQGVGLCHADIRNGLSAPMKPTVPNLLQLATKPEWCLRMLNTDRRTFGNIIGHAKHVHDVSALLSWANAQFDPTLNWDDIAKIKDLWGGKIILKGILDPEDAEIATKYGVDAIVVSNHGGRQLDGSLSSIQALPDIVSAVGNKTEVWLDSGIRSGQDMLKAWAMGARGFMTGRAALYGLGAFGEDGVRRALEILYREMDLTMAFTGHRQLQNVGRDILIDHTRPLSSAERRESIVQQRHRIYEELYGWPRASLRFGTMW</sequence>
<comment type="cofactor">
    <cofactor evidence="1">
        <name>FMN</name>
        <dbReference type="ChEBI" id="CHEBI:58210"/>
    </cofactor>
</comment>
<dbReference type="PANTHER" id="PTHR10578:SF107">
    <property type="entry name" value="2-HYDROXYACID OXIDASE 1"/>
    <property type="match status" value="1"/>
</dbReference>
<evidence type="ECO:0000313" key="9">
    <source>
        <dbReference type="EMBL" id="SSY80713.1"/>
    </source>
</evidence>
<dbReference type="InterPro" id="IPR012133">
    <property type="entry name" value="Alpha-hydoxy_acid_DH_FMN"/>
</dbReference>
<keyword evidence="4 9" id="KW-0560">Oxidoreductase</keyword>
<dbReference type="NCBIfam" id="NF008398">
    <property type="entry name" value="PRK11197.1"/>
    <property type="match status" value="1"/>
</dbReference>
<dbReference type="GO" id="GO:0004460">
    <property type="term" value="F:L-lactate dehydrogenase (cytochrome) activity"/>
    <property type="evidence" value="ECO:0007669"/>
    <property type="project" value="UniProtKB-EC"/>
</dbReference>
<dbReference type="GO" id="GO:0005886">
    <property type="term" value="C:plasma membrane"/>
    <property type="evidence" value="ECO:0007669"/>
    <property type="project" value="TreeGrafter"/>
</dbReference>
<feature type="binding site" evidence="7">
    <location>
        <position position="132"/>
    </location>
    <ligand>
        <name>glyoxylate</name>
        <dbReference type="ChEBI" id="CHEBI:36655"/>
    </ligand>
</feature>
<dbReference type="SUPFAM" id="SSF51395">
    <property type="entry name" value="FMN-linked oxidoreductases"/>
    <property type="match status" value="1"/>
</dbReference>
<comment type="similarity">
    <text evidence="5">Belongs to the FMN-dependent alpha-hydroxy acid dehydrogenase family.</text>
</comment>
<dbReference type="STRING" id="1120980.GCA_000745955_00338"/>
<dbReference type="PROSITE" id="PS00557">
    <property type="entry name" value="FMN_HYDROXY_ACID_DH_1"/>
    <property type="match status" value="1"/>
</dbReference>
<feature type="binding site" evidence="7">
    <location>
        <begin position="334"/>
        <end position="335"/>
    </location>
    <ligand>
        <name>FMN</name>
        <dbReference type="ChEBI" id="CHEBI:58210"/>
    </ligand>
</feature>
<evidence type="ECO:0000256" key="5">
    <source>
        <dbReference type="ARBA" id="ARBA00024042"/>
    </source>
</evidence>
<dbReference type="PANTHER" id="PTHR10578">
    <property type="entry name" value="S -2-HYDROXY-ACID OXIDASE-RELATED"/>
    <property type="match status" value="1"/>
</dbReference>
<dbReference type="EC" id="1.1.2.3" evidence="9"/>
<dbReference type="EMBL" id="UFSO01000003">
    <property type="protein sequence ID" value="SSY80713.1"/>
    <property type="molecule type" value="Genomic_DNA"/>
</dbReference>
<dbReference type="FunFam" id="3.20.20.70:FF:000029">
    <property type="entry name" value="L-lactate dehydrogenase"/>
    <property type="match status" value="1"/>
</dbReference>
<accession>A0A376BV67</accession>
<dbReference type="InterPro" id="IPR008259">
    <property type="entry name" value="FMN_hydac_DH_AS"/>
</dbReference>
<proteinExistence type="inferred from homology"/>
<evidence type="ECO:0000259" key="8">
    <source>
        <dbReference type="PROSITE" id="PS51349"/>
    </source>
</evidence>
<name>A0A376BV67_9NEIS</name>
<dbReference type="RefSeq" id="WP_034291042.1">
    <property type="nucleotide sequence ID" value="NZ_CP091519.2"/>
</dbReference>
<evidence type="ECO:0000256" key="3">
    <source>
        <dbReference type="ARBA" id="ARBA00022643"/>
    </source>
</evidence>
<dbReference type="OrthoDB" id="9770452at2"/>
<dbReference type="InterPro" id="IPR037396">
    <property type="entry name" value="FMN_HAD"/>
</dbReference>
<reference evidence="9 10" key="1">
    <citation type="submission" date="2018-06" db="EMBL/GenBank/DDBJ databases">
        <authorList>
            <consortium name="Pathogen Informatics"/>
            <person name="Doyle S."/>
        </authorList>
    </citation>
    <scope>NUCLEOTIDE SEQUENCE [LARGE SCALE GENOMIC DNA]</scope>
    <source>
        <strain evidence="9 10">NCTC10283</strain>
    </source>
</reference>
<dbReference type="PIRSF" id="PIRSF000138">
    <property type="entry name" value="Al-hdrx_acd_dh"/>
    <property type="match status" value="1"/>
</dbReference>
<feature type="active site" description="Proton acceptor" evidence="6">
    <location>
        <position position="280"/>
    </location>
</feature>
<dbReference type="Pfam" id="PF01070">
    <property type="entry name" value="FMN_dh"/>
    <property type="match status" value="1"/>
</dbReference>
<dbReference type="Gene3D" id="3.20.20.70">
    <property type="entry name" value="Aldolase class I"/>
    <property type="match status" value="1"/>
</dbReference>
<dbReference type="GO" id="GO:0009060">
    <property type="term" value="P:aerobic respiration"/>
    <property type="evidence" value="ECO:0007669"/>
    <property type="project" value="TreeGrafter"/>
</dbReference>
<dbReference type="GO" id="GO:0010181">
    <property type="term" value="F:FMN binding"/>
    <property type="evidence" value="ECO:0007669"/>
    <property type="project" value="InterPro"/>
</dbReference>
<feature type="binding site" evidence="7">
    <location>
        <position position="278"/>
    </location>
    <ligand>
        <name>FMN</name>
        <dbReference type="ChEBI" id="CHEBI:58210"/>
    </ligand>
</feature>
<dbReference type="AlphaFoldDB" id="A0A376BV67"/>
<dbReference type="CDD" id="cd02809">
    <property type="entry name" value="alpha_hydroxyacid_oxid_FMN"/>
    <property type="match status" value="1"/>
</dbReference>
<dbReference type="InterPro" id="IPR000262">
    <property type="entry name" value="FMN-dep_DH"/>
</dbReference>
<protein>
    <submittedName>
        <fullName evidence="9">L-lactate dehydrogenase [cytochrome]</fullName>
        <ecNumber evidence="9">1.1.2.3</ecNumber>
    </submittedName>
</protein>
<organism evidence="9 10">
    <name type="scientific">Alysiella crassa</name>
    <dbReference type="NCBI Taxonomy" id="153491"/>
    <lineage>
        <taxon>Bacteria</taxon>
        <taxon>Pseudomonadati</taxon>
        <taxon>Pseudomonadota</taxon>
        <taxon>Betaproteobacteria</taxon>
        <taxon>Neisseriales</taxon>
        <taxon>Neisseriaceae</taxon>
        <taxon>Alysiella</taxon>
    </lineage>
</organism>
<feature type="binding site" evidence="7">
    <location>
        <position position="280"/>
    </location>
    <ligand>
        <name>glyoxylate</name>
        <dbReference type="ChEBI" id="CHEBI:36655"/>
    </ligand>
</feature>
<evidence type="ECO:0000256" key="7">
    <source>
        <dbReference type="PIRSR" id="PIRSR000138-2"/>
    </source>
</evidence>
<keyword evidence="2 7" id="KW-0285">Flavoprotein</keyword>
<keyword evidence="10" id="KW-1185">Reference proteome</keyword>
<evidence type="ECO:0000256" key="4">
    <source>
        <dbReference type="ARBA" id="ARBA00023002"/>
    </source>
</evidence>
<evidence type="ECO:0000256" key="2">
    <source>
        <dbReference type="ARBA" id="ARBA00022630"/>
    </source>
</evidence>
<gene>
    <name evidence="9" type="primary">lldD</name>
    <name evidence="9" type="ORF">NCTC10283_02274</name>
</gene>
<dbReference type="Proteomes" id="UP000254209">
    <property type="component" value="Unassembled WGS sequence"/>
</dbReference>